<dbReference type="EMBL" id="SGWQ01000002">
    <property type="protein sequence ID" value="RZS43579.1"/>
    <property type="molecule type" value="Genomic_DNA"/>
</dbReference>
<evidence type="ECO:0000313" key="2">
    <source>
        <dbReference type="EMBL" id="RZS43579.1"/>
    </source>
</evidence>
<dbReference type="AlphaFoldDB" id="A0A4Q7L222"/>
<organism evidence="2 3">
    <name type="scientific">Herbihabitans rhizosphaerae</name>
    <dbReference type="NCBI Taxonomy" id="1872711"/>
    <lineage>
        <taxon>Bacteria</taxon>
        <taxon>Bacillati</taxon>
        <taxon>Actinomycetota</taxon>
        <taxon>Actinomycetes</taxon>
        <taxon>Pseudonocardiales</taxon>
        <taxon>Pseudonocardiaceae</taxon>
        <taxon>Herbihabitans</taxon>
    </lineage>
</organism>
<name>A0A4Q7L222_9PSEU</name>
<keyword evidence="3" id="KW-1185">Reference proteome</keyword>
<accession>A0A4Q7L222</accession>
<dbReference type="NCBIfam" id="TIGR01509">
    <property type="entry name" value="HAD-SF-IA-v3"/>
    <property type="match status" value="1"/>
</dbReference>
<dbReference type="NCBIfam" id="TIGR01549">
    <property type="entry name" value="HAD-SF-IA-v1"/>
    <property type="match status" value="1"/>
</dbReference>
<dbReference type="PANTHER" id="PTHR43316">
    <property type="entry name" value="HYDROLASE, HALOACID DELAHOGENASE-RELATED"/>
    <property type="match status" value="1"/>
</dbReference>
<dbReference type="Pfam" id="PF00702">
    <property type="entry name" value="Hydrolase"/>
    <property type="match status" value="1"/>
</dbReference>
<protein>
    <submittedName>
        <fullName evidence="2">Putative hydrolase of the HAD superfamily</fullName>
    </submittedName>
</protein>
<dbReference type="InterPro" id="IPR006439">
    <property type="entry name" value="HAD-SF_hydro_IA"/>
</dbReference>
<keyword evidence="1 2" id="KW-0378">Hydrolase</keyword>
<proteinExistence type="predicted"/>
<gene>
    <name evidence="2" type="ORF">EV193_102559</name>
</gene>
<dbReference type="InterPro" id="IPR023214">
    <property type="entry name" value="HAD_sf"/>
</dbReference>
<dbReference type="InterPro" id="IPR036412">
    <property type="entry name" value="HAD-like_sf"/>
</dbReference>
<dbReference type="PRINTS" id="PR00413">
    <property type="entry name" value="HADHALOGNASE"/>
</dbReference>
<dbReference type="Gene3D" id="3.40.50.1000">
    <property type="entry name" value="HAD superfamily/HAD-like"/>
    <property type="match status" value="1"/>
</dbReference>
<evidence type="ECO:0000313" key="3">
    <source>
        <dbReference type="Proteomes" id="UP000294257"/>
    </source>
</evidence>
<comment type="caution">
    <text evidence="2">The sequence shown here is derived from an EMBL/GenBank/DDBJ whole genome shotgun (WGS) entry which is preliminary data.</text>
</comment>
<reference evidence="2 3" key="1">
    <citation type="submission" date="2019-02" db="EMBL/GenBank/DDBJ databases">
        <title>Genomic Encyclopedia of Type Strains, Phase IV (KMG-IV): sequencing the most valuable type-strain genomes for metagenomic binning, comparative biology and taxonomic classification.</title>
        <authorList>
            <person name="Goeker M."/>
        </authorList>
    </citation>
    <scope>NUCLEOTIDE SEQUENCE [LARGE SCALE GENOMIC DNA]</scope>
    <source>
        <strain evidence="2 3">DSM 101727</strain>
    </source>
</reference>
<dbReference type="Proteomes" id="UP000294257">
    <property type="component" value="Unassembled WGS sequence"/>
</dbReference>
<dbReference type="GO" id="GO:0016787">
    <property type="term" value="F:hydrolase activity"/>
    <property type="evidence" value="ECO:0007669"/>
    <property type="project" value="UniProtKB-KW"/>
</dbReference>
<dbReference type="InterPro" id="IPR051540">
    <property type="entry name" value="S-2-haloacid_dehalogenase"/>
</dbReference>
<sequence>MHAQMAEMLSIDANRLAQEWESTTYDSNVGGIVDTSARFAVILERLGVTGDVDVGKLAQMEHDMLLENIELGPWAAEFLIQLRRRGYKVGLVSNCSPSVNWALNASGLRSHFDCEVLSYQIRAVKPDPRIYDHALSLLNCQAQEAYFLGDGNNGELSAAESCGITPIEVTWASGGRELPSVSNWKRVSDFRMAAELIDEEARWTFSR</sequence>
<dbReference type="SUPFAM" id="SSF56784">
    <property type="entry name" value="HAD-like"/>
    <property type="match status" value="1"/>
</dbReference>
<evidence type="ECO:0000256" key="1">
    <source>
        <dbReference type="ARBA" id="ARBA00022801"/>
    </source>
</evidence>